<dbReference type="InterPro" id="IPR036291">
    <property type="entry name" value="NAD(P)-bd_dom_sf"/>
</dbReference>
<dbReference type="Gene3D" id="3.40.50.720">
    <property type="entry name" value="NAD(P)-binding Rossmann-like Domain"/>
    <property type="match status" value="1"/>
</dbReference>
<dbReference type="PANTHER" id="PTHR14239">
    <property type="entry name" value="DUDULIN-RELATED"/>
    <property type="match status" value="1"/>
</dbReference>
<dbReference type="Pfam" id="PF03807">
    <property type="entry name" value="F420_oxidored"/>
    <property type="match status" value="1"/>
</dbReference>
<protein>
    <submittedName>
        <fullName evidence="3">NADPH-dependent F420 reductase</fullName>
    </submittedName>
</protein>
<dbReference type="EMBL" id="JAXIVS010000014">
    <property type="protein sequence ID" value="MDY7231208.1"/>
    <property type="molecule type" value="Genomic_DNA"/>
</dbReference>
<gene>
    <name evidence="3" type="ORF">SYV04_32765</name>
</gene>
<proteinExistence type="predicted"/>
<evidence type="ECO:0000313" key="3">
    <source>
        <dbReference type="EMBL" id="MDY7231208.1"/>
    </source>
</evidence>
<sequence>MAAKIGIIGKGNVGGALQRGLARAGHDVRAVGKDPEAVRQTAEWAEVVFLAVPFGAVDETLRELGEAVNGKVLVDTTNALTPDMQLALGYTTSGAEELQKKAARATVVKAFNTVFSKHMDTGQVKGEKLSLFVASDDASAKERVLGLGRDIGFDAIDAGPLRNARWLESLAYLNIQLGYVQKLGRDIGFRLVR</sequence>
<dbReference type="Proteomes" id="UP001291309">
    <property type="component" value="Unassembled WGS sequence"/>
</dbReference>
<evidence type="ECO:0000256" key="1">
    <source>
        <dbReference type="ARBA" id="ARBA00023002"/>
    </source>
</evidence>
<feature type="domain" description="Pyrroline-5-carboxylate reductase catalytic N-terminal" evidence="2">
    <location>
        <begin position="4"/>
        <end position="78"/>
    </location>
</feature>
<evidence type="ECO:0000259" key="2">
    <source>
        <dbReference type="Pfam" id="PF03807"/>
    </source>
</evidence>
<dbReference type="RefSeq" id="WP_321549923.1">
    <property type="nucleotide sequence ID" value="NZ_JAXIVS010000014.1"/>
</dbReference>
<dbReference type="InterPro" id="IPR028939">
    <property type="entry name" value="P5C_Rdtase_cat_N"/>
</dbReference>
<dbReference type="InterPro" id="IPR051267">
    <property type="entry name" value="STEAP_metalloreductase"/>
</dbReference>
<reference evidence="3 4" key="1">
    <citation type="submission" date="2023-12" db="EMBL/GenBank/DDBJ databases">
        <title>the genome sequence of Hyalangium sp. s54d21.</title>
        <authorList>
            <person name="Zhang X."/>
        </authorList>
    </citation>
    <scope>NUCLEOTIDE SEQUENCE [LARGE SCALE GENOMIC DNA]</scope>
    <source>
        <strain evidence="4">s54d21</strain>
    </source>
</reference>
<dbReference type="SUPFAM" id="SSF51735">
    <property type="entry name" value="NAD(P)-binding Rossmann-fold domains"/>
    <property type="match status" value="1"/>
</dbReference>
<accession>A0ABU5HEH9</accession>
<dbReference type="PANTHER" id="PTHR14239:SF10">
    <property type="entry name" value="REDUCTASE"/>
    <property type="match status" value="1"/>
</dbReference>
<organism evidence="3 4">
    <name type="scientific">Hyalangium rubrum</name>
    <dbReference type="NCBI Taxonomy" id="3103134"/>
    <lineage>
        <taxon>Bacteria</taxon>
        <taxon>Pseudomonadati</taxon>
        <taxon>Myxococcota</taxon>
        <taxon>Myxococcia</taxon>
        <taxon>Myxococcales</taxon>
        <taxon>Cystobacterineae</taxon>
        <taxon>Archangiaceae</taxon>
        <taxon>Hyalangium</taxon>
    </lineage>
</organism>
<keyword evidence="1" id="KW-0560">Oxidoreductase</keyword>
<name>A0ABU5HEH9_9BACT</name>
<keyword evidence="4" id="KW-1185">Reference proteome</keyword>
<evidence type="ECO:0000313" key="4">
    <source>
        <dbReference type="Proteomes" id="UP001291309"/>
    </source>
</evidence>
<comment type="caution">
    <text evidence="3">The sequence shown here is derived from an EMBL/GenBank/DDBJ whole genome shotgun (WGS) entry which is preliminary data.</text>
</comment>